<dbReference type="PANTHER" id="PTHR44329">
    <property type="entry name" value="SERINE/THREONINE-PROTEIN KINASE TNNI3K-RELATED"/>
    <property type="match status" value="1"/>
</dbReference>
<feature type="compositionally biased region" description="Polar residues" evidence="7">
    <location>
        <begin position="255"/>
        <end position="285"/>
    </location>
</feature>
<accession>A0ABP1G2A0</accession>
<dbReference type="InterPro" id="IPR017441">
    <property type="entry name" value="Protein_kinase_ATP_BS"/>
</dbReference>
<dbReference type="SMART" id="SM00220">
    <property type="entry name" value="S_TKc"/>
    <property type="match status" value="1"/>
</dbReference>
<proteinExistence type="predicted"/>
<dbReference type="PROSITE" id="PS50011">
    <property type="entry name" value="PROTEIN_KINASE_DOM"/>
    <property type="match status" value="1"/>
</dbReference>
<evidence type="ECO:0000256" key="5">
    <source>
        <dbReference type="ARBA" id="ARBA00022840"/>
    </source>
</evidence>
<gene>
    <name evidence="9" type="primary">g7589</name>
    <name evidence="9" type="ORF">VP750_LOCUS6494</name>
</gene>
<dbReference type="InterPro" id="IPR008271">
    <property type="entry name" value="Ser/Thr_kinase_AS"/>
</dbReference>
<dbReference type="Pfam" id="PF07714">
    <property type="entry name" value="PK_Tyr_Ser-Thr"/>
    <property type="match status" value="1"/>
</dbReference>
<dbReference type="Gene3D" id="1.10.510.10">
    <property type="entry name" value="Transferase(Phosphotransferase) domain 1"/>
    <property type="match status" value="1"/>
</dbReference>
<comment type="caution">
    <text evidence="9">The sequence shown here is derived from an EMBL/GenBank/DDBJ whole genome shotgun (WGS) entry which is preliminary data.</text>
</comment>
<keyword evidence="3 6" id="KW-0547">Nucleotide-binding</keyword>
<dbReference type="EMBL" id="CAXHTA020000011">
    <property type="protein sequence ID" value="CAL5224835.1"/>
    <property type="molecule type" value="Genomic_DNA"/>
</dbReference>
<evidence type="ECO:0000256" key="4">
    <source>
        <dbReference type="ARBA" id="ARBA00022777"/>
    </source>
</evidence>
<dbReference type="CDD" id="cd13999">
    <property type="entry name" value="STKc_MAP3K-like"/>
    <property type="match status" value="1"/>
</dbReference>
<organism evidence="9 10">
    <name type="scientific">Coccomyxa viridis</name>
    <dbReference type="NCBI Taxonomy" id="1274662"/>
    <lineage>
        <taxon>Eukaryota</taxon>
        <taxon>Viridiplantae</taxon>
        <taxon>Chlorophyta</taxon>
        <taxon>core chlorophytes</taxon>
        <taxon>Trebouxiophyceae</taxon>
        <taxon>Trebouxiophyceae incertae sedis</taxon>
        <taxon>Coccomyxaceae</taxon>
        <taxon>Coccomyxa</taxon>
    </lineage>
</organism>
<dbReference type="InterPro" id="IPR011009">
    <property type="entry name" value="Kinase-like_dom_sf"/>
</dbReference>
<reference evidence="9 10" key="1">
    <citation type="submission" date="2024-06" db="EMBL/GenBank/DDBJ databases">
        <authorList>
            <person name="Kraege A."/>
            <person name="Thomma B."/>
        </authorList>
    </citation>
    <scope>NUCLEOTIDE SEQUENCE [LARGE SCALE GENOMIC DNA]</scope>
</reference>
<dbReference type="Gene3D" id="3.30.200.20">
    <property type="entry name" value="Phosphorylase Kinase, domain 1"/>
    <property type="match status" value="1"/>
</dbReference>
<evidence type="ECO:0000313" key="9">
    <source>
        <dbReference type="EMBL" id="CAL5224835.1"/>
    </source>
</evidence>
<evidence type="ECO:0000256" key="7">
    <source>
        <dbReference type="SAM" id="MobiDB-lite"/>
    </source>
</evidence>
<feature type="binding site" evidence="6">
    <location>
        <position position="420"/>
    </location>
    <ligand>
        <name>ATP</name>
        <dbReference type="ChEBI" id="CHEBI:30616"/>
    </ligand>
</feature>
<keyword evidence="5 6" id="KW-0067">ATP-binding</keyword>
<dbReference type="InterPro" id="IPR000719">
    <property type="entry name" value="Prot_kinase_dom"/>
</dbReference>
<dbReference type="Proteomes" id="UP001497392">
    <property type="component" value="Unassembled WGS sequence"/>
</dbReference>
<dbReference type="InterPro" id="IPR001245">
    <property type="entry name" value="Ser-Thr/Tyr_kinase_cat_dom"/>
</dbReference>
<evidence type="ECO:0000259" key="8">
    <source>
        <dbReference type="PROSITE" id="PS50011"/>
    </source>
</evidence>
<keyword evidence="10" id="KW-1185">Reference proteome</keyword>
<dbReference type="PRINTS" id="PR00109">
    <property type="entry name" value="TYRKINASE"/>
</dbReference>
<protein>
    <submittedName>
        <fullName evidence="9">G7589 protein</fullName>
    </submittedName>
</protein>
<feature type="domain" description="Protein kinase" evidence="8">
    <location>
        <begin position="393"/>
        <end position="648"/>
    </location>
</feature>
<dbReference type="InterPro" id="IPR051681">
    <property type="entry name" value="Ser/Thr_Kinases-Pseudokinases"/>
</dbReference>
<dbReference type="PROSITE" id="PS00108">
    <property type="entry name" value="PROTEIN_KINASE_ST"/>
    <property type="match status" value="1"/>
</dbReference>
<dbReference type="PROSITE" id="PS00107">
    <property type="entry name" value="PROTEIN_KINASE_ATP"/>
    <property type="match status" value="1"/>
</dbReference>
<feature type="region of interest" description="Disordered" evidence="7">
    <location>
        <begin position="251"/>
        <end position="300"/>
    </location>
</feature>
<sequence length="653" mass="70814">MPNGLYDCAPASNDPLCQIYESVRDYLLNLLSWIRNVLNDVWDYFAQARPVDVVKKDDDLWSPRQSHSYSQPFFTGLGSESAFLSHFLPAPGNHPSTTSGQFSSNVLRADLQRTQHTGLAALLQPRPELSPFDEEQGIAGTQPFYRDLHAIPRSSAPQHNSEAALAGSAAGHVLPAYAGSAHPGKPSMALQISPKLRGSLPILEEQQPLTRLEQFALPSVASLPPERHLQPSAAALSLPVAPRTFTHRRELRQPQLEQTYPSLAPFRTSQQPYPHSISSNPVSLPQQQQQQQQPVPGMGLQSEAEYACSLPEGMARHERSASGQEQGLAMAEQVINAYKLGLKISEALDKDTGIPGVPQESISKSAVGQGPAVLGHLGIPPAAQPPRIDPQELTLGALIGEGGFGKVYYGAWRGLEVAVKVMSADITQHVAAGLEFRRELAAMTLLSQHRNVLPLLGACMQPDLAALVTPYCPRGSLYGMLHSPTLELTWAQVAAMCLGAAKGMQHLHAHSVLHRDLKSGNLLVDEDFNVRVADFGLSRVTHDLNTLTGGLGTFQYMAPEVMANQRYSVKADVYSFGVVLWECTARQVPYAGLSGIQAALAVMHRGLRPDIPVHTPTSLAQLIQECWQPLPAARPSFVEIAPRLEAMISEFGG</sequence>
<keyword evidence="4" id="KW-0418">Kinase</keyword>
<keyword evidence="1" id="KW-0723">Serine/threonine-protein kinase</keyword>
<evidence type="ECO:0000256" key="6">
    <source>
        <dbReference type="PROSITE-ProRule" id="PRU10141"/>
    </source>
</evidence>
<name>A0ABP1G2A0_9CHLO</name>
<evidence type="ECO:0000256" key="1">
    <source>
        <dbReference type="ARBA" id="ARBA00022527"/>
    </source>
</evidence>
<evidence type="ECO:0000256" key="3">
    <source>
        <dbReference type="ARBA" id="ARBA00022741"/>
    </source>
</evidence>
<dbReference type="SUPFAM" id="SSF56112">
    <property type="entry name" value="Protein kinase-like (PK-like)"/>
    <property type="match status" value="1"/>
</dbReference>
<keyword evidence="2" id="KW-0808">Transferase</keyword>
<dbReference type="PANTHER" id="PTHR44329:SF298">
    <property type="entry name" value="MIXED LINEAGE KINASE DOMAIN-LIKE PROTEIN"/>
    <property type="match status" value="1"/>
</dbReference>
<evidence type="ECO:0000256" key="2">
    <source>
        <dbReference type="ARBA" id="ARBA00022679"/>
    </source>
</evidence>
<evidence type="ECO:0000313" key="10">
    <source>
        <dbReference type="Proteomes" id="UP001497392"/>
    </source>
</evidence>